<dbReference type="Gene3D" id="3.80.10.10">
    <property type="entry name" value="Ribonuclease Inhibitor"/>
    <property type="match status" value="1"/>
</dbReference>
<dbReference type="Pfam" id="PF00560">
    <property type="entry name" value="LRR_1"/>
    <property type="match status" value="4"/>
</dbReference>
<keyword evidence="2" id="KW-0433">Leucine-rich repeat</keyword>
<proteinExistence type="predicted"/>
<evidence type="ECO:0000256" key="1">
    <source>
        <dbReference type="ARBA" id="ARBA00004479"/>
    </source>
</evidence>
<evidence type="ECO:0000313" key="11">
    <source>
        <dbReference type="EMBL" id="PON87240.1"/>
    </source>
</evidence>
<feature type="non-terminal residue" evidence="11">
    <location>
        <position position="153"/>
    </location>
</feature>
<dbReference type="GO" id="GO:0016020">
    <property type="term" value="C:membrane"/>
    <property type="evidence" value="ECO:0007669"/>
    <property type="project" value="UniProtKB-SubCell"/>
</dbReference>
<dbReference type="InParanoid" id="A0A2P5ENW4"/>
<dbReference type="AlphaFoldDB" id="A0A2P5ENW4"/>
<evidence type="ECO:0000256" key="10">
    <source>
        <dbReference type="SAM" id="SignalP"/>
    </source>
</evidence>
<evidence type="ECO:0000256" key="6">
    <source>
        <dbReference type="ARBA" id="ARBA00022989"/>
    </source>
</evidence>
<keyword evidence="12" id="KW-1185">Reference proteome</keyword>
<keyword evidence="9" id="KW-0325">Glycoprotein</keyword>
<organism evidence="11 12">
    <name type="scientific">Trema orientale</name>
    <name type="common">Charcoal tree</name>
    <name type="synonym">Celtis orientalis</name>
    <dbReference type="NCBI Taxonomy" id="63057"/>
    <lineage>
        <taxon>Eukaryota</taxon>
        <taxon>Viridiplantae</taxon>
        <taxon>Streptophyta</taxon>
        <taxon>Embryophyta</taxon>
        <taxon>Tracheophyta</taxon>
        <taxon>Spermatophyta</taxon>
        <taxon>Magnoliopsida</taxon>
        <taxon>eudicotyledons</taxon>
        <taxon>Gunneridae</taxon>
        <taxon>Pentapetalae</taxon>
        <taxon>rosids</taxon>
        <taxon>fabids</taxon>
        <taxon>Rosales</taxon>
        <taxon>Cannabaceae</taxon>
        <taxon>Trema</taxon>
    </lineage>
</organism>
<reference evidence="12" key="1">
    <citation type="submission" date="2016-06" db="EMBL/GenBank/DDBJ databases">
        <title>Parallel loss of symbiosis genes in relatives of nitrogen-fixing non-legume Parasponia.</title>
        <authorList>
            <person name="Van Velzen R."/>
            <person name="Holmer R."/>
            <person name="Bu F."/>
            <person name="Rutten L."/>
            <person name="Van Zeijl A."/>
            <person name="Liu W."/>
            <person name="Santuari L."/>
            <person name="Cao Q."/>
            <person name="Sharma T."/>
            <person name="Shen D."/>
            <person name="Roswanjaya Y."/>
            <person name="Wardhani T."/>
            <person name="Kalhor M.S."/>
            <person name="Jansen J."/>
            <person name="Van den Hoogen J."/>
            <person name="Gungor B."/>
            <person name="Hartog M."/>
            <person name="Hontelez J."/>
            <person name="Verver J."/>
            <person name="Yang W.-C."/>
            <person name="Schijlen E."/>
            <person name="Repin R."/>
            <person name="Schilthuizen M."/>
            <person name="Schranz E."/>
            <person name="Heidstra R."/>
            <person name="Miyata K."/>
            <person name="Fedorova E."/>
            <person name="Kohlen W."/>
            <person name="Bisseling T."/>
            <person name="Smit S."/>
            <person name="Geurts R."/>
        </authorList>
    </citation>
    <scope>NUCLEOTIDE SEQUENCE [LARGE SCALE GENOMIC DNA]</scope>
    <source>
        <strain evidence="12">cv. RG33-2</strain>
    </source>
</reference>
<feature type="signal peptide" evidence="10">
    <location>
        <begin position="1"/>
        <end position="15"/>
    </location>
</feature>
<evidence type="ECO:0000256" key="3">
    <source>
        <dbReference type="ARBA" id="ARBA00022692"/>
    </source>
</evidence>
<evidence type="ECO:0000256" key="5">
    <source>
        <dbReference type="ARBA" id="ARBA00022737"/>
    </source>
</evidence>
<feature type="chain" id="PRO_5015195243" evidence="10">
    <location>
        <begin position="16"/>
        <end position="153"/>
    </location>
</feature>
<dbReference type="STRING" id="63057.A0A2P5ENW4"/>
<sequence>MGWFSLLRLVGVTSLDLSGNNFVGELPKYYGNSNEISSLEDSSQSQSVEYAPLRLKFLDLSKNKLSGTLPSWLYIIPSMLDLDLSSNQFTGIINEFQTRSLELLDLSDNQLEGMIPRSLYQQSNLTLLALSSNNLAGVVEFDDFANLKNLERL</sequence>
<keyword evidence="4 10" id="KW-0732">Signal</keyword>
<comment type="caution">
    <text evidence="11">The sequence shown here is derived from an EMBL/GenBank/DDBJ whole genome shotgun (WGS) entry which is preliminary data.</text>
</comment>
<dbReference type="FunFam" id="3.80.10.10:FF:000041">
    <property type="entry name" value="LRR receptor-like serine/threonine-protein kinase ERECTA"/>
    <property type="match status" value="1"/>
</dbReference>
<evidence type="ECO:0000256" key="7">
    <source>
        <dbReference type="ARBA" id="ARBA00023136"/>
    </source>
</evidence>
<keyword evidence="7" id="KW-0472">Membrane</keyword>
<dbReference type="EMBL" id="JXTC01000120">
    <property type="protein sequence ID" value="PON87240.1"/>
    <property type="molecule type" value="Genomic_DNA"/>
</dbReference>
<keyword evidence="8" id="KW-0675">Receptor</keyword>
<keyword evidence="6" id="KW-1133">Transmembrane helix</keyword>
<evidence type="ECO:0000256" key="8">
    <source>
        <dbReference type="ARBA" id="ARBA00023170"/>
    </source>
</evidence>
<dbReference type="Proteomes" id="UP000237000">
    <property type="component" value="Unassembled WGS sequence"/>
</dbReference>
<keyword evidence="3" id="KW-0812">Transmembrane</keyword>
<protein>
    <submittedName>
        <fullName evidence="11">LRR domain containing protein</fullName>
    </submittedName>
</protein>
<gene>
    <name evidence="11" type="ORF">TorRG33x02_170170</name>
</gene>
<evidence type="ECO:0000256" key="9">
    <source>
        <dbReference type="ARBA" id="ARBA00023180"/>
    </source>
</evidence>
<comment type="subcellular location">
    <subcellularLocation>
        <location evidence="1">Membrane</location>
        <topology evidence="1">Single-pass type I membrane protein</topology>
    </subcellularLocation>
</comment>
<dbReference type="InterPro" id="IPR001611">
    <property type="entry name" value="Leu-rich_rpt"/>
</dbReference>
<dbReference type="PANTHER" id="PTHR48063:SF35">
    <property type="entry name" value="RECEPTOR-LIKE PROTEIN 12"/>
    <property type="match status" value="1"/>
</dbReference>
<dbReference type="PANTHER" id="PTHR48063">
    <property type="entry name" value="LRR RECEPTOR-LIKE KINASE"/>
    <property type="match status" value="1"/>
</dbReference>
<evidence type="ECO:0000313" key="12">
    <source>
        <dbReference type="Proteomes" id="UP000237000"/>
    </source>
</evidence>
<dbReference type="OrthoDB" id="676979at2759"/>
<name>A0A2P5ENW4_TREOI</name>
<evidence type="ECO:0000256" key="4">
    <source>
        <dbReference type="ARBA" id="ARBA00022729"/>
    </source>
</evidence>
<dbReference type="InterPro" id="IPR046956">
    <property type="entry name" value="RLP23-like"/>
</dbReference>
<accession>A0A2P5ENW4</accession>
<dbReference type="PRINTS" id="PR00019">
    <property type="entry name" value="LEURICHRPT"/>
</dbReference>
<dbReference type="SUPFAM" id="SSF52058">
    <property type="entry name" value="L domain-like"/>
    <property type="match status" value="1"/>
</dbReference>
<keyword evidence="5" id="KW-0677">Repeat</keyword>
<evidence type="ECO:0000256" key="2">
    <source>
        <dbReference type="ARBA" id="ARBA00022614"/>
    </source>
</evidence>
<dbReference type="InterPro" id="IPR032675">
    <property type="entry name" value="LRR_dom_sf"/>
</dbReference>